<dbReference type="AlphaFoldDB" id="A0AAQ3RN74"/>
<accession>A0AAQ3RN74</accession>
<organism evidence="1 2">
    <name type="scientific">Vigna mungo</name>
    <name type="common">Black gram</name>
    <name type="synonym">Phaseolus mungo</name>
    <dbReference type="NCBI Taxonomy" id="3915"/>
    <lineage>
        <taxon>Eukaryota</taxon>
        <taxon>Viridiplantae</taxon>
        <taxon>Streptophyta</taxon>
        <taxon>Embryophyta</taxon>
        <taxon>Tracheophyta</taxon>
        <taxon>Spermatophyta</taxon>
        <taxon>Magnoliopsida</taxon>
        <taxon>eudicotyledons</taxon>
        <taxon>Gunneridae</taxon>
        <taxon>Pentapetalae</taxon>
        <taxon>rosids</taxon>
        <taxon>fabids</taxon>
        <taxon>Fabales</taxon>
        <taxon>Fabaceae</taxon>
        <taxon>Papilionoideae</taxon>
        <taxon>50 kb inversion clade</taxon>
        <taxon>NPAAA clade</taxon>
        <taxon>indigoferoid/millettioid clade</taxon>
        <taxon>Phaseoleae</taxon>
        <taxon>Vigna</taxon>
    </lineage>
</organism>
<sequence>MKVILHTTHISSYTPYKTYIKLYPIQNIYESYTPYNTYIKLYPIQNIYQANTPYKTYMKVIPHTTHISSYTPYKTYMKVIPQPFINLYPSSKLYPTLHKPIPIIKVIS</sequence>
<feature type="non-terminal residue" evidence="1">
    <location>
        <position position="108"/>
    </location>
</feature>
<evidence type="ECO:0000313" key="2">
    <source>
        <dbReference type="Proteomes" id="UP001374535"/>
    </source>
</evidence>
<name>A0AAQ3RN74_VIGMU</name>
<proteinExistence type="predicted"/>
<evidence type="ECO:0000313" key="1">
    <source>
        <dbReference type="EMBL" id="WVZ01524.1"/>
    </source>
</evidence>
<keyword evidence="2" id="KW-1185">Reference proteome</keyword>
<protein>
    <submittedName>
        <fullName evidence="1">Uncharacterized protein</fullName>
    </submittedName>
</protein>
<dbReference type="Proteomes" id="UP001374535">
    <property type="component" value="Chromosome 8"/>
</dbReference>
<gene>
    <name evidence="1" type="ORF">V8G54_027593</name>
</gene>
<dbReference type="EMBL" id="CP144693">
    <property type="protein sequence ID" value="WVZ01524.1"/>
    <property type="molecule type" value="Genomic_DNA"/>
</dbReference>
<reference evidence="1 2" key="1">
    <citation type="journal article" date="2023" name="Life. Sci Alliance">
        <title>Evolutionary insights into 3D genome organization and epigenetic landscape of Vigna mungo.</title>
        <authorList>
            <person name="Junaid A."/>
            <person name="Singh B."/>
            <person name="Bhatia S."/>
        </authorList>
    </citation>
    <scope>NUCLEOTIDE SEQUENCE [LARGE SCALE GENOMIC DNA]</scope>
    <source>
        <strain evidence="1">Urdbean</strain>
    </source>
</reference>